<dbReference type="SUPFAM" id="SSF57850">
    <property type="entry name" value="RING/U-box"/>
    <property type="match status" value="1"/>
</dbReference>
<sequence length="798" mass="86171">MGKDGRPKANALDYDSSRKVRCEGLGNDGEGDLGAFDADATEEKVAVLDFNHPFAGKSFTMTLTLLSCEEAEPVGSLAGLAPLRLRRPLCGQGARGSRPHSDREVAIDWSLESTSAVRPEEVHSESLTQVGNVTANLMDMPITLPRGPLEPAVDVGREPPGSREAAPADPPAWTDSVPPTAATDYHAHQAEQRLRRFLNRLADLAGQWIFAMAMRDGGHDSWMAHCIGETSEHLATEPFDALFEDMLPVGAMRTRQQRAREVREEAWRRGCPARMAATLLPPWFPPATRARPRGLRRAAEIGTPPVVLSQPPTADYQFAESVERPRAVGALEPAGGIRTANCKARSAPDLHKQHPASGCQATSTSRYHLGPRNGAMERKRLAVMSQSLLQGLCRAQGLPAGGGKDDHGLRLVGQQQQQGRRRRGAGGAPEAAPRGGVAPAAALQVRDAGLTTVVAASCGASAKRPRGPPGGGEVEAAAALPGDFARPRAVGAGEVAFRLLRCRRCSVLFDVGRAQYSQGAGDFWCPSCRFQAMDPFNEVPADGGVLHCALVDGARVQLALDLPRLGLWREEGESVEARMLLVDSASLHQVWPREVTAEANGRALFHIRPPGPERRRRDLPQNVTAGLRPGQNTLEFRLEDDGLLGGFALALVRVAPRSVRQLCCQVVAARRPQASCRAHLLALRAGGAGAEDGVECLGSDRLKLRCPITLERVREPVRGARCRHLQCFGLRAFCRSNQGMSAFNKRWECPLCGGGVRPCDLEVDSYVEHIGGRSSWPPRRSSCGRTARGAWPRRRIGR</sequence>
<keyword evidence="3" id="KW-0862">Zinc</keyword>
<feature type="region of interest" description="Disordered" evidence="5">
    <location>
        <begin position="347"/>
        <end position="371"/>
    </location>
</feature>
<reference evidence="7" key="1">
    <citation type="submission" date="2023-10" db="EMBL/GenBank/DDBJ databases">
        <authorList>
            <person name="Chen Y."/>
            <person name="Shah S."/>
            <person name="Dougan E. K."/>
            <person name="Thang M."/>
            <person name="Chan C."/>
        </authorList>
    </citation>
    <scope>NUCLEOTIDE SEQUENCE [LARGE SCALE GENOMIC DNA]</scope>
</reference>
<feature type="region of interest" description="Disordered" evidence="5">
    <location>
        <begin position="399"/>
        <end position="437"/>
    </location>
</feature>
<evidence type="ECO:0000256" key="5">
    <source>
        <dbReference type="SAM" id="MobiDB-lite"/>
    </source>
</evidence>
<feature type="domain" description="SP-RING-type" evidence="6">
    <location>
        <begin position="690"/>
        <end position="776"/>
    </location>
</feature>
<comment type="caution">
    <text evidence="7">The sequence shown here is derived from an EMBL/GenBank/DDBJ whole genome shotgun (WGS) entry which is preliminary data.</text>
</comment>
<gene>
    <name evidence="7" type="ORF">PCOR1329_LOCUS32756</name>
</gene>
<dbReference type="Gene3D" id="3.30.40.10">
    <property type="entry name" value="Zinc/RING finger domain, C3HC4 (zinc finger)"/>
    <property type="match status" value="1"/>
</dbReference>
<proteinExistence type="predicted"/>
<dbReference type="InterPro" id="IPR004181">
    <property type="entry name" value="Znf_MIZ"/>
</dbReference>
<organism evidence="7 8">
    <name type="scientific">Prorocentrum cordatum</name>
    <dbReference type="NCBI Taxonomy" id="2364126"/>
    <lineage>
        <taxon>Eukaryota</taxon>
        <taxon>Sar</taxon>
        <taxon>Alveolata</taxon>
        <taxon>Dinophyceae</taxon>
        <taxon>Prorocentrales</taxon>
        <taxon>Prorocentraceae</taxon>
        <taxon>Prorocentrum</taxon>
    </lineage>
</organism>
<dbReference type="CDD" id="cd16650">
    <property type="entry name" value="SP-RING_PIAS-like"/>
    <property type="match status" value="1"/>
</dbReference>
<dbReference type="Proteomes" id="UP001189429">
    <property type="component" value="Unassembled WGS sequence"/>
</dbReference>
<evidence type="ECO:0000256" key="4">
    <source>
        <dbReference type="PROSITE-ProRule" id="PRU00452"/>
    </source>
</evidence>
<keyword evidence="1" id="KW-0479">Metal-binding</keyword>
<keyword evidence="8" id="KW-1185">Reference proteome</keyword>
<dbReference type="PROSITE" id="PS51044">
    <property type="entry name" value="ZF_SP_RING"/>
    <property type="match status" value="1"/>
</dbReference>
<protein>
    <recommendedName>
        <fullName evidence="6">SP-RING-type domain-containing protein</fullName>
    </recommendedName>
</protein>
<evidence type="ECO:0000313" key="8">
    <source>
        <dbReference type="Proteomes" id="UP001189429"/>
    </source>
</evidence>
<accession>A0ABN9SUJ1</accession>
<dbReference type="PANTHER" id="PTHR10782:SF4">
    <property type="entry name" value="TONALLI, ISOFORM E"/>
    <property type="match status" value="1"/>
</dbReference>
<evidence type="ECO:0000259" key="6">
    <source>
        <dbReference type="PROSITE" id="PS51044"/>
    </source>
</evidence>
<evidence type="ECO:0000256" key="2">
    <source>
        <dbReference type="ARBA" id="ARBA00022771"/>
    </source>
</evidence>
<name>A0ABN9SUJ1_9DINO</name>
<dbReference type="InterPro" id="IPR013083">
    <property type="entry name" value="Znf_RING/FYVE/PHD"/>
</dbReference>
<evidence type="ECO:0000313" key="7">
    <source>
        <dbReference type="EMBL" id="CAK0836163.1"/>
    </source>
</evidence>
<dbReference type="EMBL" id="CAUYUJ010013414">
    <property type="protein sequence ID" value="CAK0836163.1"/>
    <property type="molecule type" value="Genomic_DNA"/>
</dbReference>
<evidence type="ECO:0000256" key="3">
    <source>
        <dbReference type="ARBA" id="ARBA00022833"/>
    </source>
</evidence>
<dbReference type="PANTHER" id="PTHR10782">
    <property type="entry name" value="ZINC FINGER MIZ DOMAIN-CONTAINING PROTEIN"/>
    <property type="match status" value="1"/>
</dbReference>
<keyword evidence="2 4" id="KW-0863">Zinc-finger</keyword>
<dbReference type="Pfam" id="PF02891">
    <property type="entry name" value="zf-MIZ"/>
    <property type="match status" value="1"/>
</dbReference>
<evidence type="ECO:0000256" key="1">
    <source>
        <dbReference type="ARBA" id="ARBA00022723"/>
    </source>
</evidence>
<feature type="compositionally biased region" description="Low complexity" evidence="5">
    <location>
        <begin position="428"/>
        <end position="437"/>
    </location>
</feature>
<feature type="region of interest" description="Disordered" evidence="5">
    <location>
        <begin position="154"/>
        <end position="180"/>
    </location>
</feature>
<feature type="region of interest" description="Disordered" evidence="5">
    <location>
        <begin position="778"/>
        <end position="798"/>
    </location>
</feature>